<feature type="domain" description="Helicase ATP-binding" evidence="10">
    <location>
        <begin position="172"/>
        <end position="341"/>
    </location>
</feature>
<keyword evidence="3" id="KW-0547">Nucleotide-binding</keyword>
<accession>D7EIJ9</accession>
<evidence type="ECO:0000256" key="7">
    <source>
        <dbReference type="ARBA" id="ARBA00023054"/>
    </source>
</evidence>
<evidence type="ECO:0000313" key="11">
    <source>
        <dbReference type="EMBL" id="EFA12042.2"/>
    </source>
</evidence>
<dbReference type="InterPro" id="IPR049730">
    <property type="entry name" value="SNF2/RAD54-like_C"/>
</dbReference>
<dbReference type="GO" id="GO:0031507">
    <property type="term" value="P:heterochromatin formation"/>
    <property type="evidence" value="ECO:0000318"/>
    <property type="project" value="GO_Central"/>
</dbReference>
<evidence type="ECO:0000256" key="2">
    <source>
        <dbReference type="ARBA" id="ARBA00007025"/>
    </source>
</evidence>
<keyword evidence="7" id="KW-0175">Coiled coil</keyword>
<dbReference type="GO" id="GO:0005634">
    <property type="term" value="C:nucleus"/>
    <property type="evidence" value="ECO:0000318"/>
    <property type="project" value="GO_Central"/>
</dbReference>
<dbReference type="PROSITE" id="PS51192">
    <property type="entry name" value="HELICASE_ATP_BIND_1"/>
    <property type="match status" value="1"/>
</dbReference>
<comment type="subcellular location">
    <subcellularLocation>
        <location evidence="1">Nucleus</location>
    </subcellularLocation>
</comment>
<dbReference type="GO" id="GO:0003682">
    <property type="term" value="F:chromatin binding"/>
    <property type="evidence" value="ECO:0000318"/>
    <property type="project" value="GO_Central"/>
</dbReference>
<reference evidence="11 12" key="2">
    <citation type="journal article" date="2010" name="Nucleic Acids Res.">
        <title>BeetleBase in 2010: revisions to provide comprehensive genomic information for Tribolium castaneum.</title>
        <authorList>
            <person name="Kim H.S."/>
            <person name="Murphy T."/>
            <person name="Xia J."/>
            <person name="Caragea D."/>
            <person name="Park Y."/>
            <person name="Beeman R.W."/>
            <person name="Lorenzen M.D."/>
            <person name="Butcher S."/>
            <person name="Manak J.R."/>
            <person name="Brown S.J."/>
        </authorList>
    </citation>
    <scope>GENOME REANNOTATION</scope>
    <source>
        <strain evidence="11 12">Georgia GA2</strain>
    </source>
</reference>
<dbReference type="EMBL" id="KQ971307">
    <property type="protein sequence ID" value="EFA12042.2"/>
    <property type="molecule type" value="Genomic_DNA"/>
</dbReference>
<protein>
    <submittedName>
        <fullName evidence="11">Chromodomain-helicase-DNA-binding protein 3-like Protein</fullName>
    </submittedName>
</protein>
<organism evidence="11 12">
    <name type="scientific">Tribolium castaneum</name>
    <name type="common">Red flour beetle</name>
    <dbReference type="NCBI Taxonomy" id="7070"/>
    <lineage>
        <taxon>Eukaryota</taxon>
        <taxon>Metazoa</taxon>
        <taxon>Ecdysozoa</taxon>
        <taxon>Arthropoda</taxon>
        <taxon>Hexapoda</taxon>
        <taxon>Insecta</taxon>
        <taxon>Pterygota</taxon>
        <taxon>Neoptera</taxon>
        <taxon>Endopterygota</taxon>
        <taxon>Coleoptera</taxon>
        <taxon>Polyphaga</taxon>
        <taxon>Cucujiformia</taxon>
        <taxon>Tenebrionidae</taxon>
        <taxon>Tenebrionidae incertae sedis</taxon>
        <taxon>Tribolium</taxon>
    </lineage>
</organism>
<evidence type="ECO:0000256" key="8">
    <source>
        <dbReference type="ARBA" id="ARBA00023242"/>
    </source>
</evidence>
<dbReference type="HOGENOM" id="CLU_493766_0_0_1"/>
<comment type="similarity">
    <text evidence="2">Belongs to the SNF2/RAD54 helicase family.</text>
</comment>
<dbReference type="PANTHER" id="PTHR10799">
    <property type="entry name" value="SNF2/RAD54 HELICASE FAMILY"/>
    <property type="match status" value="1"/>
</dbReference>
<dbReference type="GO" id="GO:0004386">
    <property type="term" value="F:helicase activity"/>
    <property type="evidence" value="ECO:0007669"/>
    <property type="project" value="UniProtKB-KW"/>
</dbReference>
<keyword evidence="8" id="KW-0539">Nucleus</keyword>
<dbReference type="FunFam" id="3.40.50.10810:FF:000015">
    <property type="entry name" value="lymphoid-specific helicase isoform X1"/>
    <property type="match status" value="1"/>
</dbReference>
<keyword evidence="6" id="KW-0067">ATP-binding</keyword>
<dbReference type="GO" id="GO:0005524">
    <property type="term" value="F:ATP binding"/>
    <property type="evidence" value="ECO:0007669"/>
    <property type="project" value="UniProtKB-KW"/>
</dbReference>
<dbReference type="Gene3D" id="3.40.50.300">
    <property type="entry name" value="P-loop containing nucleotide triphosphate hydrolases"/>
    <property type="match status" value="2"/>
</dbReference>
<evidence type="ECO:0000259" key="10">
    <source>
        <dbReference type="PROSITE" id="PS51192"/>
    </source>
</evidence>
<evidence type="ECO:0000256" key="9">
    <source>
        <dbReference type="SAM" id="MobiDB-lite"/>
    </source>
</evidence>
<feature type="compositionally biased region" description="Basic residues" evidence="9">
    <location>
        <begin position="9"/>
        <end position="18"/>
    </location>
</feature>
<evidence type="ECO:0000256" key="1">
    <source>
        <dbReference type="ARBA" id="ARBA00004123"/>
    </source>
</evidence>
<dbReference type="CDD" id="cd18793">
    <property type="entry name" value="SF2_C_SNF"/>
    <property type="match status" value="1"/>
</dbReference>
<dbReference type="InParanoid" id="D7EIJ9"/>
<dbReference type="InterPro" id="IPR014001">
    <property type="entry name" value="Helicase_ATP-bd"/>
</dbReference>
<dbReference type="GO" id="GO:0045944">
    <property type="term" value="P:positive regulation of transcription by RNA polymerase II"/>
    <property type="evidence" value="ECO:0000318"/>
    <property type="project" value="GO_Central"/>
</dbReference>
<reference evidence="11 12" key="1">
    <citation type="journal article" date="2008" name="Nature">
        <title>The genome of the model beetle and pest Tribolium castaneum.</title>
        <authorList>
            <consortium name="Tribolium Genome Sequencing Consortium"/>
            <person name="Richards S."/>
            <person name="Gibbs R.A."/>
            <person name="Weinstock G.M."/>
            <person name="Brown S.J."/>
            <person name="Denell R."/>
            <person name="Beeman R.W."/>
            <person name="Gibbs R."/>
            <person name="Beeman R.W."/>
            <person name="Brown S.J."/>
            <person name="Bucher G."/>
            <person name="Friedrich M."/>
            <person name="Grimmelikhuijzen C.J."/>
            <person name="Klingler M."/>
            <person name="Lorenzen M."/>
            <person name="Richards S."/>
            <person name="Roth S."/>
            <person name="Schroder R."/>
            <person name="Tautz D."/>
            <person name="Zdobnov E.M."/>
            <person name="Muzny D."/>
            <person name="Gibbs R.A."/>
            <person name="Weinstock G.M."/>
            <person name="Attaway T."/>
            <person name="Bell S."/>
            <person name="Buhay C.J."/>
            <person name="Chandrabose M.N."/>
            <person name="Chavez D."/>
            <person name="Clerk-Blankenburg K.P."/>
            <person name="Cree A."/>
            <person name="Dao M."/>
            <person name="Davis C."/>
            <person name="Chacko J."/>
            <person name="Dinh H."/>
            <person name="Dugan-Rocha S."/>
            <person name="Fowler G."/>
            <person name="Garner T.T."/>
            <person name="Garnes J."/>
            <person name="Gnirke A."/>
            <person name="Hawes A."/>
            <person name="Hernandez J."/>
            <person name="Hines S."/>
            <person name="Holder M."/>
            <person name="Hume J."/>
            <person name="Jhangiani S.N."/>
            <person name="Joshi V."/>
            <person name="Khan Z.M."/>
            <person name="Jackson L."/>
            <person name="Kovar C."/>
            <person name="Kowis A."/>
            <person name="Lee S."/>
            <person name="Lewis L.R."/>
            <person name="Margolis J."/>
            <person name="Morgan M."/>
            <person name="Nazareth L.V."/>
            <person name="Nguyen N."/>
            <person name="Okwuonu G."/>
            <person name="Parker D."/>
            <person name="Richards S."/>
            <person name="Ruiz S.J."/>
            <person name="Santibanez J."/>
            <person name="Savard J."/>
            <person name="Scherer S.E."/>
            <person name="Schneider B."/>
            <person name="Sodergren E."/>
            <person name="Tautz D."/>
            <person name="Vattahil S."/>
            <person name="Villasana D."/>
            <person name="White C.S."/>
            <person name="Wright R."/>
            <person name="Park Y."/>
            <person name="Beeman R.W."/>
            <person name="Lord J."/>
            <person name="Oppert B."/>
            <person name="Lorenzen M."/>
            <person name="Brown S."/>
            <person name="Wang L."/>
            <person name="Savard J."/>
            <person name="Tautz D."/>
            <person name="Richards S."/>
            <person name="Weinstock G."/>
            <person name="Gibbs R.A."/>
            <person name="Liu Y."/>
            <person name="Worley K."/>
            <person name="Weinstock G."/>
            <person name="Elsik C.G."/>
            <person name="Reese J.T."/>
            <person name="Elhaik E."/>
            <person name="Landan G."/>
            <person name="Graur D."/>
            <person name="Arensburger P."/>
            <person name="Atkinson P."/>
            <person name="Beeman R.W."/>
            <person name="Beidler J."/>
            <person name="Brown S.J."/>
            <person name="Demuth J.P."/>
            <person name="Drury D.W."/>
            <person name="Du Y.Z."/>
            <person name="Fujiwara H."/>
            <person name="Lorenzen M."/>
            <person name="Maselli V."/>
            <person name="Osanai M."/>
            <person name="Park Y."/>
            <person name="Robertson H.M."/>
            <person name="Tu Z."/>
            <person name="Wang J.J."/>
            <person name="Wang S."/>
            <person name="Richards S."/>
            <person name="Song H."/>
            <person name="Zhang L."/>
            <person name="Sodergren E."/>
            <person name="Werner D."/>
            <person name="Stanke M."/>
            <person name="Morgenstern B."/>
            <person name="Solovyev V."/>
            <person name="Kosarev P."/>
            <person name="Brown G."/>
            <person name="Chen H.C."/>
            <person name="Ermolaeva O."/>
            <person name="Hlavina W."/>
            <person name="Kapustin Y."/>
            <person name="Kiryutin B."/>
            <person name="Kitts P."/>
            <person name="Maglott D."/>
            <person name="Pruitt K."/>
            <person name="Sapojnikov V."/>
            <person name="Souvorov A."/>
            <person name="Mackey A.J."/>
            <person name="Waterhouse R.M."/>
            <person name="Wyder S."/>
            <person name="Zdobnov E.M."/>
            <person name="Zdobnov E.M."/>
            <person name="Wyder S."/>
            <person name="Kriventseva E.V."/>
            <person name="Kadowaki T."/>
            <person name="Bork P."/>
            <person name="Aranda M."/>
            <person name="Bao R."/>
            <person name="Beermann A."/>
            <person name="Berns N."/>
            <person name="Bolognesi R."/>
            <person name="Bonneton F."/>
            <person name="Bopp D."/>
            <person name="Brown S.J."/>
            <person name="Bucher G."/>
            <person name="Butts T."/>
            <person name="Chaumot A."/>
            <person name="Denell R.E."/>
            <person name="Ferrier D.E."/>
            <person name="Friedrich M."/>
            <person name="Gordon C.M."/>
            <person name="Jindra M."/>
            <person name="Klingler M."/>
            <person name="Lan Q."/>
            <person name="Lattorff H.M."/>
            <person name="Laudet V."/>
            <person name="von Levetsow C."/>
            <person name="Liu Z."/>
            <person name="Lutz R."/>
            <person name="Lynch J.A."/>
            <person name="da Fonseca R.N."/>
            <person name="Posnien N."/>
            <person name="Reuter R."/>
            <person name="Roth S."/>
            <person name="Savard J."/>
            <person name="Schinko J.B."/>
            <person name="Schmitt C."/>
            <person name="Schoppmeier M."/>
            <person name="Schroder R."/>
            <person name="Shippy T.D."/>
            <person name="Simonnet F."/>
            <person name="Marques-Souza H."/>
            <person name="Tautz D."/>
            <person name="Tomoyasu Y."/>
            <person name="Trauner J."/>
            <person name="Van der Zee M."/>
            <person name="Vervoort M."/>
            <person name="Wittkopp N."/>
            <person name="Wimmer E.A."/>
            <person name="Yang X."/>
            <person name="Jones A.K."/>
            <person name="Sattelle D.B."/>
            <person name="Ebert P.R."/>
            <person name="Nelson D."/>
            <person name="Scott J.G."/>
            <person name="Beeman R.W."/>
            <person name="Muthukrishnan S."/>
            <person name="Kramer K.J."/>
            <person name="Arakane Y."/>
            <person name="Beeman R.W."/>
            <person name="Zhu Q."/>
            <person name="Hogenkamp D."/>
            <person name="Dixit R."/>
            <person name="Oppert B."/>
            <person name="Jiang H."/>
            <person name="Zou Z."/>
            <person name="Marshall J."/>
            <person name="Elpidina E."/>
            <person name="Vinokurov K."/>
            <person name="Oppert C."/>
            <person name="Zou Z."/>
            <person name="Evans J."/>
            <person name="Lu Z."/>
            <person name="Zhao P."/>
            <person name="Sumathipala N."/>
            <person name="Altincicek B."/>
            <person name="Vilcinskas A."/>
            <person name="Williams M."/>
            <person name="Hultmark D."/>
            <person name="Hetru C."/>
            <person name="Jiang H."/>
            <person name="Grimmelikhuijzen C.J."/>
            <person name="Hauser F."/>
            <person name="Cazzamali G."/>
            <person name="Williamson M."/>
            <person name="Park Y."/>
            <person name="Li B."/>
            <person name="Tanaka Y."/>
            <person name="Predel R."/>
            <person name="Neupert S."/>
            <person name="Schachtner J."/>
            <person name="Verleyen P."/>
            <person name="Raible F."/>
            <person name="Bork P."/>
            <person name="Friedrich M."/>
            <person name="Walden K.K."/>
            <person name="Robertson H.M."/>
            <person name="Angeli S."/>
            <person name="Foret S."/>
            <person name="Bucher G."/>
            <person name="Schuetz S."/>
            <person name="Maleszka R."/>
            <person name="Wimmer E.A."/>
            <person name="Beeman R.W."/>
            <person name="Lorenzen M."/>
            <person name="Tomoyasu Y."/>
            <person name="Miller S.C."/>
            <person name="Grossmann D."/>
            <person name="Bucher G."/>
        </authorList>
    </citation>
    <scope>NUCLEOTIDE SEQUENCE [LARGE SCALE GENOMIC DNA]</scope>
    <source>
        <strain evidence="11 12">Georgia GA2</strain>
    </source>
</reference>
<evidence type="ECO:0000256" key="6">
    <source>
        <dbReference type="ARBA" id="ARBA00022840"/>
    </source>
</evidence>
<evidence type="ECO:0000313" key="12">
    <source>
        <dbReference type="Proteomes" id="UP000007266"/>
    </source>
</evidence>
<dbReference type="Pfam" id="PF00176">
    <property type="entry name" value="SNF2-rel_dom"/>
    <property type="match status" value="1"/>
</dbReference>
<dbReference type="OMA" id="MGISCTH"/>
<dbReference type="InterPro" id="IPR027417">
    <property type="entry name" value="P-loop_NTPase"/>
</dbReference>
<dbReference type="STRING" id="7070.D7EIJ9"/>
<dbReference type="SUPFAM" id="SSF52540">
    <property type="entry name" value="P-loop containing nucleoside triphosphate hydrolases"/>
    <property type="match status" value="2"/>
</dbReference>
<dbReference type="eggNOG" id="KOG0385">
    <property type="taxonomic scope" value="Eukaryota"/>
</dbReference>
<dbReference type="AlphaFoldDB" id="D7EIJ9"/>
<keyword evidence="5" id="KW-0347">Helicase</keyword>
<keyword evidence="4" id="KW-0378">Hydrolase</keyword>
<dbReference type="GO" id="GO:0140750">
    <property type="term" value="F:nucleosome array spacer activity"/>
    <property type="evidence" value="ECO:0000318"/>
    <property type="project" value="GO_Central"/>
</dbReference>
<dbReference type="InterPro" id="IPR000330">
    <property type="entry name" value="SNF2_N"/>
</dbReference>
<feature type="region of interest" description="Disordered" evidence="9">
    <location>
        <begin position="1"/>
        <end position="52"/>
    </location>
</feature>
<dbReference type="SMART" id="SM00487">
    <property type="entry name" value="DEXDc"/>
    <property type="match status" value="1"/>
</dbReference>
<name>D7EIJ9_TRICA</name>
<proteinExistence type="inferred from homology"/>
<evidence type="ECO:0000256" key="4">
    <source>
        <dbReference type="ARBA" id="ARBA00022801"/>
    </source>
</evidence>
<dbReference type="GO" id="GO:0003677">
    <property type="term" value="F:DNA binding"/>
    <property type="evidence" value="ECO:0000318"/>
    <property type="project" value="GO_Central"/>
</dbReference>
<sequence>MSRVAHISTTRKRSRRGQKTPEATITSHDAPDFSFDSDSENNPINQQKKRVASLDDFHRKKKLKETVPEENIDEECDIVDEHCSAISISKNKRIILNAEQQKDRRLKLKQYLQLFVDISKTYLQKIDKGSQRTSRESGSRVNAASNKCNPNALKYFQGTLRPYQVDGVVWLSTLFENSINGILGDDMGLGKTIQVIALFCYLYERKIPGPFLIVVPLSTLGNWVSEFKKFAPKIPCTTFEFNWTKTEQTRFINKKYELDGKLVKPVIICTYQAPIQSNCYLRDYEWQYIVVDEGQRLKNPNSKLSLELRGFLTKNKLLLTGTPLQNEIGELWALFGFLMPELFENMEDFSTLFDLEDLRDTKKLLETEAETKMISKIHKVLTLFMLRREKKLVLHDIVPKKEMIIYCPLTPVQKYLYRAILADDTDALNMLKSTKLTDELPGTPREKRRLSADTVIFMDRDWNPMVDLQAQDRCHRIGQTKPVMVYSLVTKGTIDEIILNRADVKKRLGKVVIKEGQFKGKQLNDEEIKSLRDLLKEEETTAKINPNGFHYTEQELDQILDRSDITREMEEKICH</sequence>
<dbReference type="InterPro" id="IPR038718">
    <property type="entry name" value="SNF2-like_sf"/>
</dbReference>
<gene>
    <name evidence="11" type="primary">AUGUSTUS-3.0.2_01459</name>
    <name evidence="11" type="ORF">TcasGA2_TC001459</name>
</gene>
<dbReference type="GO" id="GO:0016787">
    <property type="term" value="F:hydrolase activity"/>
    <property type="evidence" value="ECO:0007669"/>
    <property type="project" value="UniProtKB-KW"/>
</dbReference>
<dbReference type="Proteomes" id="UP000007266">
    <property type="component" value="Linkage group 1"/>
</dbReference>
<evidence type="ECO:0000256" key="3">
    <source>
        <dbReference type="ARBA" id="ARBA00022741"/>
    </source>
</evidence>
<evidence type="ECO:0000256" key="5">
    <source>
        <dbReference type="ARBA" id="ARBA00022806"/>
    </source>
</evidence>
<dbReference type="Gene3D" id="3.40.50.10810">
    <property type="entry name" value="Tandem AAA-ATPase domain"/>
    <property type="match status" value="1"/>
</dbReference>
<keyword evidence="12" id="KW-1185">Reference proteome</keyword>
<dbReference type="GO" id="GO:0000785">
    <property type="term" value="C:chromatin"/>
    <property type="evidence" value="ECO:0000318"/>
    <property type="project" value="GO_Central"/>
</dbReference>